<dbReference type="EMBL" id="KV441471">
    <property type="protein sequence ID" value="OAG24542.1"/>
    <property type="molecule type" value="Genomic_DNA"/>
</dbReference>
<dbReference type="SUPFAM" id="SSF51905">
    <property type="entry name" value="FAD/NAD(P)-binding domain"/>
    <property type="match status" value="1"/>
</dbReference>
<dbReference type="Pfam" id="PF01266">
    <property type="entry name" value="DAO"/>
    <property type="match status" value="1"/>
</dbReference>
<dbReference type="KEGG" id="aalt:CC77DRAFT_530327"/>
<comment type="cofactor">
    <cofactor evidence="1">
        <name>FAD</name>
        <dbReference type="ChEBI" id="CHEBI:57692"/>
    </cofactor>
</comment>
<dbReference type="GO" id="GO:0051698">
    <property type="term" value="F:saccharopine oxidase activity"/>
    <property type="evidence" value="ECO:0007669"/>
    <property type="project" value="TreeGrafter"/>
</dbReference>
<evidence type="ECO:0000256" key="3">
    <source>
        <dbReference type="ARBA" id="ARBA00022630"/>
    </source>
</evidence>
<dbReference type="InterPro" id="IPR045170">
    <property type="entry name" value="MTOX"/>
</dbReference>
<dbReference type="PANTHER" id="PTHR10961:SF24">
    <property type="entry name" value="HYPOTHETICAL FRUCTOSYL AMINE:OXYGEN OXIDOREDUCTASE (EUROFUNG)"/>
    <property type="match status" value="1"/>
</dbReference>
<gene>
    <name evidence="7" type="ORF">CC77DRAFT_530327</name>
</gene>
<dbReference type="RefSeq" id="XP_018389963.1">
    <property type="nucleotide sequence ID" value="XM_018532039.1"/>
</dbReference>
<dbReference type="Proteomes" id="UP000077248">
    <property type="component" value="Unassembled WGS sequence"/>
</dbReference>
<proteinExistence type="inferred from homology"/>
<reference evidence="7 8" key="1">
    <citation type="submission" date="2016-05" db="EMBL/GenBank/DDBJ databases">
        <title>Comparative analysis of secretome profiles of manganese(II)-oxidizing ascomycete fungi.</title>
        <authorList>
            <consortium name="DOE Joint Genome Institute"/>
            <person name="Zeiner C.A."/>
            <person name="Purvine S.O."/>
            <person name="Zink E.M."/>
            <person name="Wu S."/>
            <person name="Pasa-Tolic L."/>
            <person name="Chaput D.L."/>
            <person name="Haridas S."/>
            <person name="Grigoriev I.V."/>
            <person name="Santelli C.M."/>
            <person name="Hansel C.M."/>
        </authorList>
    </citation>
    <scope>NUCLEOTIDE SEQUENCE [LARGE SCALE GENOMIC DNA]</scope>
    <source>
        <strain evidence="7 8">SRC1lrK2f</strain>
    </source>
</reference>
<dbReference type="Gene3D" id="3.50.50.60">
    <property type="entry name" value="FAD/NAD(P)-binding domain"/>
    <property type="match status" value="1"/>
</dbReference>
<dbReference type="GO" id="GO:0008115">
    <property type="term" value="F:sarcosine oxidase activity"/>
    <property type="evidence" value="ECO:0007669"/>
    <property type="project" value="TreeGrafter"/>
</dbReference>
<keyword evidence="5" id="KW-0560">Oxidoreductase</keyword>
<dbReference type="InterPro" id="IPR036188">
    <property type="entry name" value="FAD/NAD-bd_sf"/>
</dbReference>
<protein>
    <submittedName>
        <fullName evidence="7">FAD dependent oxidoreductase</fullName>
    </submittedName>
</protein>
<comment type="similarity">
    <text evidence="2">Belongs to the MSOX/MTOX family.</text>
</comment>
<dbReference type="Gene3D" id="3.30.9.10">
    <property type="entry name" value="D-Amino Acid Oxidase, subunit A, domain 2"/>
    <property type="match status" value="1"/>
</dbReference>
<evidence type="ECO:0000313" key="8">
    <source>
        <dbReference type="Proteomes" id="UP000077248"/>
    </source>
</evidence>
<dbReference type="PANTHER" id="PTHR10961">
    <property type="entry name" value="PEROXISOMAL SARCOSINE OXIDASE"/>
    <property type="match status" value="1"/>
</dbReference>
<accession>A0A177DZZ5</accession>
<organism evidence="7 8">
    <name type="scientific">Alternaria alternata</name>
    <name type="common">Alternaria rot fungus</name>
    <name type="synonym">Torula alternata</name>
    <dbReference type="NCBI Taxonomy" id="5599"/>
    <lineage>
        <taxon>Eukaryota</taxon>
        <taxon>Fungi</taxon>
        <taxon>Dikarya</taxon>
        <taxon>Ascomycota</taxon>
        <taxon>Pezizomycotina</taxon>
        <taxon>Dothideomycetes</taxon>
        <taxon>Pleosporomycetidae</taxon>
        <taxon>Pleosporales</taxon>
        <taxon>Pleosporineae</taxon>
        <taxon>Pleosporaceae</taxon>
        <taxon>Alternaria</taxon>
        <taxon>Alternaria sect. Alternaria</taxon>
        <taxon>Alternaria alternata complex</taxon>
    </lineage>
</organism>
<dbReference type="GO" id="GO:0050660">
    <property type="term" value="F:flavin adenine dinucleotide binding"/>
    <property type="evidence" value="ECO:0007669"/>
    <property type="project" value="InterPro"/>
</dbReference>
<dbReference type="VEuPathDB" id="FungiDB:CC77DRAFT_530327"/>
<dbReference type="InterPro" id="IPR006076">
    <property type="entry name" value="FAD-dep_OxRdtase"/>
</dbReference>
<evidence type="ECO:0000256" key="2">
    <source>
        <dbReference type="ARBA" id="ARBA00010989"/>
    </source>
</evidence>
<name>A0A177DZZ5_ALTAL</name>
<evidence type="ECO:0000313" key="7">
    <source>
        <dbReference type="EMBL" id="OAG24542.1"/>
    </source>
</evidence>
<keyword evidence="8" id="KW-1185">Reference proteome</keyword>
<feature type="domain" description="FAD dependent oxidoreductase" evidence="6">
    <location>
        <begin position="7"/>
        <end position="382"/>
    </location>
</feature>
<evidence type="ECO:0000259" key="6">
    <source>
        <dbReference type="Pfam" id="PF01266"/>
    </source>
</evidence>
<dbReference type="OMA" id="LSETMPQ"/>
<evidence type="ECO:0000256" key="1">
    <source>
        <dbReference type="ARBA" id="ARBA00001974"/>
    </source>
</evidence>
<evidence type="ECO:0000256" key="4">
    <source>
        <dbReference type="ARBA" id="ARBA00022827"/>
    </source>
</evidence>
<dbReference type="GeneID" id="29117633"/>
<dbReference type="AlphaFoldDB" id="A0A177DZZ5"/>
<keyword evidence="4" id="KW-0274">FAD</keyword>
<evidence type="ECO:0000256" key="5">
    <source>
        <dbReference type="ARBA" id="ARBA00023002"/>
    </source>
</evidence>
<sequence>MLQTSSDFLIIGAGTWGCSIALELARRGHTSIKVVDGNPFPSAISAGEDLNKIAEESNEPSDSDSEEDFFWNRLTQLAMQAWKTDPLFSPFYHDTGFIMAAVGDEAFERCIEYAKGEKTLPVALNTKHDFQRTMPEGVLQGDFPGWRGFWKKEAAGWVFASGALRAMHKEAVRLGVQFVTGSMEGRVGELLYSPDKNAVLGARTTDGVEHKAQQTILSAGANSDLLLDFERQLRPTAWTLAHIPLSAEEAEQCRNLPVLYGVDRGFFIEPDGERHEMKLCDEHPGYINPVIDDNGEMHSIPFARQQIPKEAASRMRLLLSETLPQFAERDFSFARMCWDADTVDRIFLIDKHPDLQHLTVAVGGSGNGFMACPAIGSLVADLLEDKSEEKMRKAMRWRPEICVKRDWWDAQGRYGADGKVMDIRQVKEWTTAGR</sequence>
<keyword evidence="3" id="KW-0285">Flavoprotein</keyword>
<dbReference type="STRING" id="5599.A0A177DZZ5"/>